<dbReference type="EMBL" id="CP046902">
    <property type="protein sequence ID" value="QGZ29669.1"/>
    <property type="molecule type" value="Genomic_DNA"/>
</dbReference>
<evidence type="ECO:0000313" key="3">
    <source>
        <dbReference type="EMBL" id="QGZ29669.1"/>
    </source>
</evidence>
<feature type="domain" description="NACHT" evidence="2">
    <location>
        <begin position="474"/>
        <end position="608"/>
    </location>
</feature>
<dbReference type="InterPro" id="IPR007111">
    <property type="entry name" value="NACHT_NTPase"/>
</dbReference>
<dbReference type="OrthoDB" id="9182542at2"/>
<organism evidence="3 4">
    <name type="scientific">Stutzerimonas stutzeri</name>
    <name type="common">Pseudomonas stutzeri</name>
    <dbReference type="NCBI Taxonomy" id="316"/>
    <lineage>
        <taxon>Bacteria</taxon>
        <taxon>Pseudomonadati</taxon>
        <taxon>Pseudomonadota</taxon>
        <taxon>Gammaproteobacteria</taxon>
        <taxon>Pseudomonadales</taxon>
        <taxon>Pseudomonadaceae</taxon>
        <taxon>Stutzerimonas</taxon>
    </lineage>
</organism>
<gene>
    <name evidence="3" type="ORF">GQA94_06140</name>
</gene>
<evidence type="ECO:0000256" key="1">
    <source>
        <dbReference type="ARBA" id="ARBA00022737"/>
    </source>
</evidence>
<dbReference type="PANTHER" id="PTHR46844">
    <property type="entry name" value="SLR5058 PROTEIN"/>
    <property type="match status" value="1"/>
</dbReference>
<dbReference type="Pfam" id="PF24883">
    <property type="entry name" value="NPHP3_N"/>
    <property type="match status" value="1"/>
</dbReference>
<dbReference type="Gene3D" id="3.40.50.300">
    <property type="entry name" value="P-loop containing nucleotide triphosphate hydrolases"/>
    <property type="match status" value="1"/>
</dbReference>
<dbReference type="RefSeq" id="WP_158187248.1">
    <property type="nucleotide sequence ID" value="NZ_CP046902.1"/>
</dbReference>
<evidence type="ECO:0000313" key="4">
    <source>
        <dbReference type="Proteomes" id="UP000438983"/>
    </source>
</evidence>
<dbReference type="AlphaFoldDB" id="A0A6I6LFI9"/>
<keyword evidence="1" id="KW-0677">Repeat</keyword>
<dbReference type="Proteomes" id="UP000438983">
    <property type="component" value="Chromosome"/>
</dbReference>
<accession>A0A6I6LFI9</accession>
<dbReference type="PROSITE" id="PS50837">
    <property type="entry name" value="NACHT"/>
    <property type="match status" value="1"/>
</dbReference>
<dbReference type="PANTHER" id="PTHR46844:SF1">
    <property type="entry name" value="SLR5058 PROTEIN"/>
    <property type="match status" value="1"/>
</dbReference>
<protein>
    <recommendedName>
        <fullName evidence="2">NACHT domain-containing protein</fullName>
    </recommendedName>
</protein>
<dbReference type="SUPFAM" id="SSF52540">
    <property type="entry name" value="P-loop containing nucleoside triphosphate hydrolases"/>
    <property type="match status" value="1"/>
</dbReference>
<proteinExistence type="predicted"/>
<reference evidence="3 4" key="1">
    <citation type="submission" date="2019-12" db="EMBL/GenBank/DDBJ databases">
        <title>Complete genome sequence of Pseudomonas stutzeri.</title>
        <authorList>
            <person name="Lim S.R."/>
            <person name="Kim J.H."/>
        </authorList>
    </citation>
    <scope>NUCLEOTIDE SEQUENCE [LARGE SCALE GENOMIC DNA]</scope>
    <source>
        <strain evidence="3 4">PM101005</strain>
    </source>
</reference>
<name>A0A6I6LFI9_STUST</name>
<evidence type="ECO:0000259" key="2">
    <source>
        <dbReference type="PROSITE" id="PS50837"/>
    </source>
</evidence>
<dbReference type="InterPro" id="IPR056884">
    <property type="entry name" value="NPHP3-like_N"/>
</dbReference>
<sequence>MQQKQIILESIQNLAEDDFSRSVLMPLLGKIGYINIEFNGGAYEQGKDIIAHMPAALGKDEIHVFQSKKFKSKKSTASRESFSEYIYQLNQCIQKPIALSDGSKRRPNKVYFVTPYQVDSRHLEEQFENLSLPNIEVLDGEYLAASIAKHWPSFAREIIPDAEIAISPALEEIFNIELNNALHINEQKKYTEYYNDLNFFVGEVDSCLVFGGEVEHQIVKHPPYSKAEWDELKKLNSALQDYGDPGVITSSITEIEEKYKSDLNAHVSAANAKLIKRSEDLQVSIANGKQKVTSTISERINYYSNVKDASGAKGTSLPDVALALSLLEDFKDQIGSSNEIECPTRAGIPKAAHETLQFLYNTRNEIFRSENELLLILKKIIPPPTINAKIDPTAFTKRINAKIRHAEEFIQKLNARSLTCSETKTILDEINSLLRAIDVATNHNQSIAHFRTTQGSTNKNVLDVSAHSIFDSGCNIAIYGEAGAGKTTTLHMYADKLYQNRQTGQITLFLPLNRITKKIGEMDKNSRSNLISEEKPFESLLNAFLSYRSVEASPDNRKSLIYALQNSKKCTVIVDALDEASTHAPWIIQALSELPSYASHAQVITSSRNCVKYIREVEFLGITLLPFTKKQLENFIFGWIGDDEQAGALLKIIEDKKLYEVAKNPLLATIICSLHTSEVPIPENEPELYWRKIELLCGLYDHHKGIIRTKNEKSFLEACCIKLGYRFHRNEIRETSIPEMHKFLIADFESRYPPAKISSAIDDLIFSCNILIKQPGSENYGFEHLRYQELLAAKEIERNRSIDITILIGKEWWKGPLYLYSFNHDIQFLIDEIYDKKGNISKYKETLLLMIEARPSKQRSNLVALVNRLAKQDSFDGLGRSSSYDYDYEDLF</sequence>
<dbReference type="InterPro" id="IPR027417">
    <property type="entry name" value="P-loop_NTPase"/>
</dbReference>